<proteinExistence type="predicted"/>
<keyword evidence="2" id="KW-0472">Membrane</keyword>
<name>A0A9J7CS78_MUSDO</name>
<feature type="region of interest" description="Disordered" evidence="1">
    <location>
        <begin position="70"/>
        <end position="103"/>
    </location>
</feature>
<feature type="compositionally biased region" description="Low complexity" evidence="1">
    <location>
        <begin position="85"/>
        <end position="94"/>
    </location>
</feature>
<evidence type="ECO:0000256" key="1">
    <source>
        <dbReference type="SAM" id="MobiDB-lite"/>
    </source>
</evidence>
<evidence type="ECO:0000256" key="2">
    <source>
        <dbReference type="SAM" id="Phobius"/>
    </source>
</evidence>
<dbReference type="GeneID" id="101899124"/>
<keyword evidence="2" id="KW-0812">Transmembrane</keyword>
<protein>
    <submittedName>
        <fullName evidence="4">Uncharacterized protein LOC101899124</fullName>
    </submittedName>
</protein>
<evidence type="ECO:0000313" key="3">
    <source>
        <dbReference type="Proteomes" id="UP001652621"/>
    </source>
</evidence>
<dbReference type="VEuPathDB" id="VectorBase:MDOA006609"/>
<accession>A0A9J7CS78</accession>
<dbReference type="VEuPathDB" id="VectorBase:MDOMA2_013667"/>
<evidence type="ECO:0000313" key="4">
    <source>
        <dbReference type="RefSeq" id="XP_005182130.2"/>
    </source>
</evidence>
<feature type="transmembrane region" description="Helical" evidence="2">
    <location>
        <begin position="17"/>
        <end position="37"/>
    </location>
</feature>
<reference evidence="4" key="1">
    <citation type="submission" date="2025-08" db="UniProtKB">
        <authorList>
            <consortium name="RefSeq"/>
        </authorList>
    </citation>
    <scope>IDENTIFICATION</scope>
    <source>
        <strain evidence="4">Aabys</strain>
        <tissue evidence="4">Whole body</tissue>
    </source>
</reference>
<keyword evidence="3" id="KW-1185">Reference proteome</keyword>
<gene>
    <name evidence="4" type="primary">LOC101899124</name>
</gene>
<dbReference type="Proteomes" id="UP001652621">
    <property type="component" value="Unplaced"/>
</dbReference>
<keyword evidence="2" id="KW-1133">Transmembrane helix</keyword>
<dbReference type="RefSeq" id="XP_005182130.2">
    <property type="nucleotide sequence ID" value="XM_005182073.4"/>
</dbReference>
<organism evidence="3 4">
    <name type="scientific">Musca domestica</name>
    <name type="common">House fly</name>
    <dbReference type="NCBI Taxonomy" id="7370"/>
    <lineage>
        <taxon>Eukaryota</taxon>
        <taxon>Metazoa</taxon>
        <taxon>Ecdysozoa</taxon>
        <taxon>Arthropoda</taxon>
        <taxon>Hexapoda</taxon>
        <taxon>Insecta</taxon>
        <taxon>Pterygota</taxon>
        <taxon>Neoptera</taxon>
        <taxon>Endopterygota</taxon>
        <taxon>Diptera</taxon>
        <taxon>Brachycera</taxon>
        <taxon>Muscomorpha</taxon>
        <taxon>Muscoidea</taxon>
        <taxon>Muscidae</taxon>
        <taxon>Musca</taxon>
    </lineage>
</organism>
<sequence length="103" mass="11079">MNSALTSIKEKCTARHLAIFLGLLCTILIVVVVVLSVETSNMSHDLKEARQKLEILELYIQNMATTSTTTEATSTTTFSVPQPPIQTTTTAAPETAPPPPVLP</sequence>